<sequence length="169" mass="19859">MVILMEQLRAAENMLNKANEEIAYVKMAIRERVREAIEDRERAAFFFAEMEKKESEAREHVQQERNLNVGLSTTSYSEVLVSKYSKKYFQELMSFKTDLDALWRILPVAAGHIRTVELAERQLLEEEMITAYLVRNEVGRTFIEVPEKREVRLSVIVEGTNKLRKGWFL</sequence>
<dbReference type="EMBL" id="JARK01001337">
    <property type="protein sequence ID" value="EYC34664.1"/>
    <property type="molecule type" value="Genomic_DNA"/>
</dbReference>
<gene>
    <name evidence="2" type="primary">Acey_s0001.g85</name>
    <name evidence="2" type="ORF">Y032_0001g85</name>
</gene>
<protein>
    <submittedName>
        <fullName evidence="2">Uncharacterized protein</fullName>
    </submittedName>
</protein>
<feature type="coiled-coil region" evidence="1">
    <location>
        <begin position="1"/>
        <end position="28"/>
    </location>
</feature>
<comment type="caution">
    <text evidence="2">The sequence shown here is derived from an EMBL/GenBank/DDBJ whole genome shotgun (WGS) entry which is preliminary data.</text>
</comment>
<keyword evidence="1" id="KW-0175">Coiled coil</keyword>
<keyword evidence="3" id="KW-1185">Reference proteome</keyword>
<accession>A0A016W4A2</accession>
<name>A0A016W4A2_9BILA</name>
<dbReference type="AlphaFoldDB" id="A0A016W4A2"/>
<evidence type="ECO:0000256" key="1">
    <source>
        <dbReference type="SAM" id="Coils"/>
    </source>
</evidence>
<dbReference type="OrthoDB" id="5907752at2759"/>
<proteinExistence type="predicted"/>
<evidence type="ECO:0000313" key="3">
    <source>
        <dbReference type="Proteomes" id="UP000024635"/>
    </source>
</evidence>
<reference evidence="3" key="1">
    <citation type="journal article" date="2015" name="Nat. Genet.">
        <title>The genome and transcriptome of the zoonotic hookworm Ancylostoma ceylanicum identify infection-specific gene families.</title>
        <authorList>
            <person name="Schwarz E.M."/>
            <person name="Hu Y."/>
            <person name="Antoshechkin I."/>
            <person name="Miller M.M."/>
            <person name="Sternberg P.W."/>
            <person name="Aroian R.V."/>
        </authorList>
    </citation>
    <scope>NUCLEOTIDE SEQUENCE</scope>
    <source>
        <strain evidence="3">HY135</strain>
    </source>
</reference>
<evidence type="ECO:0000313" key="2">
    <source>
        <dbReference type="EMBL" id="EYC34664.1"/>
    </source>
</evidence>
<dbReference type="Proteomes" id="UP000024635">
    <property type="component" value="Unassembled WGS sequence"/>
</dbReference>
<organism evidence="2 3">
    <name type="scientific">Ancylostoma ceylanicum</name>
    <dbReference type="NCBI Taxonomy" id="53326"/>
    <lineage>
        <taxon>Eukaryota</taxon>
        <taxon>Metazoa</taxon>
        <taxon>Ecdysozoa</taxon>
        <taxon>Nematoda</taxon>
        <taxon>Chromadorea</taxon>
        <taxon>Rhabditida</taxon>
        <taxon>Rhabditina</taxon>
        <taxon>Rhabditomorpha</taxon>
        <taxon>Strongyloidea</taxon>
        <taxon>Ancylostomatidae</taxon>
        <taxon>Ancylostomatinae</taxon>
        <taxon>Ancylostoma</taxon>
    </lineage>
</organism>